<dbReference type="EMBL" id="CAJNOQ010019849">
    <property type="protein sequence ID" value="CAF1458156.1"/>
    <property type="molecule type" value="Genomic_DNA"/>
</dbReference>
<name>A0A815Q3R1_9BILA</name>
<evidence type="ECO:0008006" key="5">
    <source>
        <dbReference type="Google" id="ProtNLM"/>
    </source>
</evidence>
<keyword evidence="4" id="KW-1185">Reference proteome</keyword>
<dbReference type="Proteomes" id="UP000663829">
    <property type="component" value="Unassembled WGS sequence"/>
</dbReference>
<dbReference type="InterPro" id="IPR036397">
    <property type="entry name" value="RNaseH_sf"/>
</dbReference>
<accession>A0A815Q3R1</accession>
<proteinExistence type="predicted"/>
<organism evidence="2 4">
    <name type="scientific">Didymodactylos carnosus</name>
    <dbReference type="NCBI Taxonomy" id="1234261"/>
    <lineage>
        <taxon>Eukaryota</taxon>
        <taxon>Metazoa</taxon>
        <taxon>Spiralia</taxon>
        <taxon>Gnathifera</taxon>
        <taxon>Rotifera</taxon>
        <taxon>Eurotatoria</taxon>
        <taxon>Bdelloidea</taxon>
        <taxon>Philodinida</taxon>
        <taxon>Philodinidae</taxon>
        <taxon>Didymodactylos</taxon>
    </lineage>
</organism>
<reference evidence="2" key="1">
    <citation type="submission" date="2021-02" db="EMBL/GenBank/DDBJ databases">
        <authorList>
            <person name="Nowell W R."/>
        </authorList>
    </citation>
    <scope>NUCLEOTIDE SEQUENCE</scope>
</reference>
<dbReference type="Proteomes" id="UP000681722">
    <property type="component" value="Unassembled WGS sequence"/>
</dbReference>
<sequence length="216" mass="24081">VSEGYIAVSDGGCDKTFGEIQSHYSWRRFAAVDLFLKRCTAFQIRKSVKQHVVSKPVVSVGVMTRLRIDLIDMRTRPDLGICVTDNGKEFIANVIVELKHLFPEMCFIRGHLRHPHSQGWAERANSVLIVALGKWMSTNNSDRCSEGLSPVVYGISTRISSVTKTTPFEVMFGQPPRSDSDFCKVVKENNVEDEDQLPIVTAEGDDGGAVDIPRPR</sequence>
<dbReference type="EMBL" id="CAJOBC010085305">
    <property type="protein sequence ID" value="CAF4329323.1"/>
    <property type="molecule type" value="Genomic_DNA"/>
</dbReference>
<dbReference type="GO" id="GO:0003676">
    <property type="term" value="F:nucleic acid binding"/>
    <property type="evidence" value="ECO:0007669"/>
    <property type="project" value="InterPro"/>
</dbReference>
<protein>
    <recommendedName>
        <fullName evidence="5">Integrase catalytic domain-containing protein</fullName>
    </recommendedName>
</protein>
<feature type="region of interest" description="Disordered" evidence="1">
    <location>
        <begin position="194"/>
        <end position="216"/>
    </location>
</feature>
<evidence type="ECO:0000313" key="4">
    <source>
        <dbReference type="Proteomes" id="UP000663829"/>
    </source>
</evidence>
<evidence type="ECO:0000256" key="1">
    <source>
        <dbReference type="SAM" id="MobiDB-lite"/>
    </source>
</evidence>
<evidence type="ECO:0000313" key="2">
    <source>
        <dbReference type="EMBL" id="CAF1458156.1"/>
    </source>
</evidence>
<dbReference type="Gene3D" id="3.30.420.10">
    <property type="entry name" value="Ribonuclease H-like superfamily/Ribonuclease H"/>
    <property type="match status" value="1"/>
</dbReference>
<dbReference type="AlphaFoldDB" id="A0A815Q3R1"/>
<gene>
    <name evidence="2" type="ORF">GPM918_LOCUS34981</name>
    <name evidence="3" type="ORF">SRO942_LOCUS35695</name>
</gene>
<dbReference type="InterPro" id="IPR012337">
    <property type="entry name" value="RNaseH-like_sf"/>
</dbReference>
<comment type="caution">
    <text evidence="2">The sequence shown here is derived from an EMBL/GenBank/DDBJ whole genome shotgun (WGS) entry which is preliminary data.</text>
</comment>
<dbReference type="SUPFAM" id="SSF53098">
    <property type="entry name" value="Ribonuclease H-like"/>
    <property type="match status" value="1"/>
</dbReference>
<evidence type="ECO:0000313" key="3">
    <source>
        <dbReference type="EMBL" id="CAF4329323.1"/>
    </source>
</evidence>
<feature type="non-terminal residue" evidence="2">
    <location>
        <position position="1"/>
    </location>
</feature>